<dbReference type="Proteomes" id="UP000198287">
    <property type="component" value="Unassembled WGS sequence"/>
</dbReference>
<evidence type="ECO:0000256" key="2">
    <source>
        <dbReference type="SAM" id="Phobius"/>
    </source>
</evidence>
<evidence type="ECO:0000313" key="3">
    <source>
        <dbReference type="EMBL" id="OXA55572.1"/>
    </source>
</evidence>
<sequence length="113" mass="12264">MKRGGVVTGTSSFVIVVLVCFVVMMGPAEFCNFLPSVDATPVPTPATTTTTTPSPTTTPRNSNSIRRGNRRPEQSWCFSSPCGAEFYECPENCSYGYRPCTKARIETVCCCGF</sequence>
<organism evidence="3 4">
    <name type="scientific">Folsomia candida</name>
    <name type="common">Springtail</name>
    <dbReference type="NCBI Taxonomy" id="158441"/>
    <lineage>
        <taxon>Eukaryota</taxon>
        <taxon>Metazoa</taxon>
        <taxon>Ecdysozoa</taxon>
        <taxon>Arthropoda</taxon>
        <taxon>Hexapoda</taxon>
        <taxon>Collembola</taxon>
        <taxon>Entomobryomorpha</taxon>
        <taxon>Isotomoidea</taxon>
        <taxon>Isotomidae</taxon>
        <taxon>Proisotominae</taxon>
        <taxon>Folsomia</taxon>
    </lineage>
</organism>
<proteinExistence type="predicted"/>
<accession>A0A226EDI1</accession>
<evidence type="ECO:0000313" key="4">
    <source>
        <dbReference type="Proteomes" id="UP000198287"/>
    </source>
</evidence>
<keyword evidence="2" id="KW-0812">Transmembrane</keyword>
<dbReference type="AlphaFoldDB" id="A0A226EDI1"/>
<comment type="caution">
    <text evidence="3">The sequence shown here is derived from an EMBL/GenBank/DDBJ whole genome shotgun (WGS) entry which is preliminary data.</text>
</comment>
<feature type="compositionally biased region" description="Low complexity" evidence="1">
    <location>
        <begin position="42"/>
        <end position="66"/>
    </location>
</feature>
<gene>
    <name evidence="3" type="ORF">Fcan01_09002</name>
</gene>
<keyword evidence="4" id="KW-1185">Reference proteome</keyword>
<feature type="transmembrane region" description="Helical" evidence="2">
    <location>
        <begin position="6"/>
        <end position="26"/>
    </location>
</feature>
<keyword evidence="2" id="KW-1133">Transmembrane helix</keyword>
<dbReference type="EMBL" id="LNIX01000004">
    <property type="protein sequence ID" value="OXA55572.1"/>
    <property type="molecule type" value="Genomic_DNA"/>
</dbReference>
<feature type="region of interest" description="Disordered" evidence="1">
    <location>
        <begin position="42"/>
        <end position="74"/>
    </location>
</feature>
<keyword evidence="2" id="KW-0472">Membrane</keyword>
<evidence type="ECO:0000256" key="1">
    <source>
        <dbReference type="SAM" id="MobiDB-lite"/>
    </source>
</evidence>
<protein>
    <submittedName>
        <fullName evidence="3">Uncharacterized protein</fullName>
    </submittedName>
</protein>
<reference evidence="3 4" key="1">
    <citation type="submission" date="2015-12" db="EMBL/GenBank/DDBJ databases">
        <title>The genome of Folsomia candida.</title>
        <authorList>
            <person name="Faddeeva A."/>
            <person name="Derks M.F."/>
            <person name="Anvar Y."/>
            <person name="Smit S."/>
            <person name="Van Straalen N."/>
            <person name="Roelofs D."/>
        </authorList>
    </citation>
    <scope>NUCLEOTIDE SEQUENCE [LARGE SCALE GENOMIC DNA]</scope>
    <source>
        <strain evidence="3 4">VU population</strain>
        <tissue evidence="3">Whole body</tissue>
    </source>
</reference>
<name>A0A226EDI1_FOLCA</name>